<dbReference type="Pfam" id="PF08568">
    <property type="entry name" value="Kinetochor_Ybp2"/>
    <property type="match status" value="1"/>
</dbReference>
<evidence type="ECO:0000313" key="1">
    <source>
        <dbReference type="EMBL" id="KAK1164169.1"/>
    </source>
</evidence>
<name>A0AAD8D8G0_ACIOX</name>
<dbReference type="AlphaFoldDB" id="A0AAD8D8G0"/>
<accession>A0AAD8D8G0</accession>
<protein>
    <submittedName>
        <fullName evidence="1">Glomulin-like</fullName>
    </submittedName>
</protein>
<reference evidence="1" key="1">
    <citation type="submission" date="2022-02" db="EMBL/GenBank/DDBJ databases">
        <title>Atlantic sturgeon de novo genome assembly.</title>
        <authorList>
            <person name="Stock M."/>
            <person name="Klopp C."/>
            <person name="Guiguen Y."/>
            <person name="Cabau C."/>
            <person name="Parinello H."/>
            <person name="Santidrian Yebra-Pimentel E."/>
            <person name="Kuhl H."/>
            <person name="Dirks R.P."/>
            <person name="Guessner J."/>
            <person name="Wuertz S."/>
            <person name="Du K."/>
            <person name="Schartl M."/>
        </authorList>
    </citation>
    <scope>NUCLEOTIDE SEQUENCE</scope>
    <source>
        <strain evidence="1">STURGEONOMICS-FGT-2020</strain>
        <tissue evidence="1">Whole blood</tissue>
    </source>
</reference>
<gene>
    <name evidence="1" type="primary">GLMN</name>
    <name evidence="1" type="ORF">AOXY_G16183</name>
</gene>
<comment type="caution">
    <text evidence="1">The sequence shown here is derived from an EMBL/GenBank/DDBJ whole genome shotgun (WGS) entry which is preliminary data.</text>
</comment>
<proteinExistence type="predicted"/>
<dbReference type="GO" id="GO:0005737">
    <property type="term" value="C:cytoplasm"/>
    <property type="evidence" value="ECO:0007669"/>
    <property type="project" value="TreeGrafter"/>
</dbReference>
<dbReference type="PANTHER" id="PTHR15430">
    <property type="entry name" value="GLOMULIN"/>
    <property type="match status" value="1"/>
</dbReference>
<keyword evidence="2" id="KW-1185">Reference proteome</keyword>
<dbReference type="GO" id="GO:0055105">
    <property type="term" value="F:ubiquitin-protein transferase inhibitor activity"/>
    <property type="evidence" value="ECO:0007669"/>
    <property type="project" value="TreeGrafter"/>
</dbReference>
<dbReference type="InterPro" id="IPR019516">
    <property type="entry name" value="Glomulin/ALF4"/>
</dbReference>
<organism evidence="1 2">
    <name type="scientific">Acipenser oxyrinchus oxyrinchus</name>
    <dbReference type="NCBI Taxonomy" id="40147"/>
    <lineage>
        <taxon>Eukaryota</taxon>
        <taxon>Metazoa</taxon>
        <taxon>Chordata</taxon>
        <taxon>Craniata</taxon>
        <taxon>Vertebrata</taxon>
        <taxon>Euteleostomi</taxon>
        <taxon>Actinopterygii</taxon>
        <taxon>Chondrostei</taxon>
        <taxon>Acipenseriformes</taxon>
        <taxon>Acipenseridae</taxon>
        <taxon>Acipenser</taxon>
    </lineage>
</organism>
<dbReference type="InterPro" id="IPR013877">
    <property type="entry name" value="YAP-bd/ALF4/Glomulin"/>
</dbReference>
<dbReference type="Proteomes" id="UP001230051">
    <property type="component" value="Unassembled WGS sequence"/>
</dbReference>
<dbReference type="PANTHER" id="PTHR15430:SF1">
    <property type="entry name" value="GLOMULIN"/>
    <property type="match status" value="1"/>
</dbReference>
<evidence type="ECO:0000313" key="2">
    <source>
        <dbReference type="Proteomes" id="UP001230051"/>
    </source>
</evidence>
<dbReference type="EMBL" id="JAGXEW010000014">
    <property type="protein sequence ID" value="KAK1164169.1"/>
    <property type="molecule type" value="Genomic_DNA"/>
</dbReference>
<sequence>MALHQLHDVIRRCQVIPDDGFKVEDYDQFQMAGRSCLEEGKTAEVLDIVTDEKNKEIVKSMGWNLLGPLVKIVLKKEAESLQHCLTTLKHVLEVCSPKELLVGLLEQIEDANVDNIAETITLLLQPLQTALLKLGKKKASSLGMSLSTVLNQISQLPVPYTKEQEEDDVYGLCQCCAALIEFVKPFVDEVDRSRESKAIVAENEQRTELLKFCMKSLGNPVLQSQLDKVPDSAEDPPLRHFAAEILVILSCIGESFPALLLHHLVKKKAEPGFLEEDVKYPMESLACLSYLLFVQHIGIERFPTVFSPVFILQFNMQYIEVLLKSSEESMLSKGLELYEKSLQRTEDNSLPMQLLEVKCFLSVPQDLVTVMTLCPIQHLRTEALAVFQLYIDKFDTEGKHKLFGCLLKISQHAGVQGYIITNIKNQIDFSLKPGNSNVWFSGPQLLPLLHLVLSLPEGPETDLLQNFDRIMGSLNLLRYLLIRDKEWDNHTGIWTELYKIEENFLKLLHTGLKMSKAHYEAEIKKTKENNRKKGPKESKAVCTLTVGGEKLSNVTPEMHLQVLQSAMFTFDLIESVLARIEEIIEVKVKP</sequence>